<evidence type="ECO:0000256" key="6">
    <source>
        <dbReference type="RuleBase" id="RU004057"/>
    </source>
</evidence>
<organism evidence="9 10">
    <name type="scientific">Herminiimonas contaminans</name>
    <dbReference type="NCBI Taxonomy" id="1111140"/>
    <lineage>
        <taxon>Bacteria</taxon>
        <taxon>Pseudomonadati</taxon>
        <taxon>Pseudomonadota</taxon>
        <taxon>Betaproteobacteria</taxon>
        <taxon>Burkholderiales</taxon>
        <taxon>Oxalobacteraceae</taxon>
        <taxon>Herminiimonas</taxon>
    </lineage>
</organism>
<evidence type="ECO:0000256" key="4">
    <source>
        <dbReference type="ARBA" id="ARBA00022989"/>
    </source>
</evidence>
<reference evidence="9 10" key="1">
    <citation type="submission" date="2020-11" db="EMBL/GenBank/DDBJ databases">
        <title>WGS of Herminiimonas contaminans strain Marseille-Q4544 isolated from planarians Schmidtea mediterranea.</title>
        <authorList>
            <person name="Kangale L."/>
        </authorList>
    </citation>
    <scope>NUCLEOTIDE SEQUENCE [LARGE SCALE GENOMIC DNA]</scope>
    <source>
        <strain evidence="9 10">Marseille-Q4544</strain>
    </source>
</reference>
<keyword evidence="2" id="KW-1003">Cell membrane</keyword>
<comment type="similarity">
    <text evidence="6">Belongs to the exbB/tolQ family.</text>
</comment>
<dbReference type="Proteomes" id="UP000657372">
    <property type="component" value="Unassembled WGS sequence"/>
</dbReference>
<dbReference type="PANTHER" id="PTHR30625:SF11">
    <property type="entry name" value="MOTA_TOLQ_EXBB PROTON CHANNEL DOMAIN-CONTAINING PROTEIN"/>
    <property type="match status" value="1"/>
</dbReference>
<dbReference type="Pfam" id="PF01618">
    <property type="entry name" value="MotA_ExbB"/>
    <property type="match status" value="1"/>
</dbReference>
<evidence type="ECO:0000256" key="3">
    <source>
        <dbReference type="ARBA" id="ARBA00022692"/>
    </source>
</evidence>
<keyword evidence="4 7" id="KW-1133">Transmembrane helix</keyword>
<evidence type="ECO:0000313" key="9">
    <source>
        <dbReference type="EMBL" id="MBF8179001.1"/>
    </source>
</evidence>
<evidence type="ECO:0000256" key="2">
    <source>
        <dbReference type="ARBA" id="ARBA00022475"/>
    </source>
</evidence>
<feature type="transmembrane region" description="Helical" evidence="7">
    <location>
        <begin position="106"/>
        <end position="134"/>
    </location>
</feature>
<keyword evidence="10" id="KW-1185">Reference proteome</keyword>
<feature type="transmembrane region" description="Helical" evidence="7">
    <location>
        <begin position="6"/>
        <end position="27"/>
    </location>
</feature>
<evidence type="ECO:0000259" key="8">
    <source>
        <dbReference type="Pfam" id="PF01618"/>
    </source>
</evidence>
<evidence type="ECO:0000256" key="1">
    <source>
        <dbReference type="ARBA" id="ARBA00004651"/>
    </source>
</evidence>
<evidence type="ECO:0000256" key="5">
    <source>
        <dbReference type="ARBA" id="ARBA00023136"/>
    </source>
</evidence>
<feature type="domain" description="MotA/TolQ/ExbB proton channel" evidence="8">
    <location>
        <begin position="66"/>
        <end position="188"/>
    </location>
</feature>
<sequence length="203" mass="22149">MLAIIHAAGWPIWLLLIASVIALTLIIERSMYLRRNRILPPSLLDEVVRVYRSGRIDENVVTTLEQNSPLGRVLAAGLRNVDAPRDVMKESIEEAGRGTAHTLERFLTTLGTIATLAPLMGLFGTVVGMIEIFGSQNATGTGANPAQLAHGISIALYNTGFGLAIAMPSLVFYRHFRALVDSFIIDMEQQAVKFVDIVHGARK</sequence>
<proteinExistence type="inferred from homology"/>
<accession>A0ABS0EVZ1</accession>
<gene>
    <name evidence="9" type="ORF">IXC47_15040</name>
</gene>
<keyword evidence="6" id="KW-0653">Protein transport</keyword>
<evidence type="ECO:0000313" key="10">
    <source>
        <dbReference type="Proteomes" id="UP000657372"/>
    </source>
</evidence>
<feature type="transmembrane region" description="Helical" evidence="7">
    <location>
        <begin position="154"/>
        <end position="173"/>
    </location>
</feature>
<keyword evidence="6" id="KW-0813">Transport</keyword>
<keyword evidence="3 7" id="KW-0812">Transmembrane</keyword>
<evidence type="ECO:0000256" key="7">
    <source>
        <dbReference type="SAM" id="Phobius"/>
    </source>
</evidence>
<dbReference type="InterPro" id="IPR002898">
    <property type="entry name" value="MotA_ExbB_proton_chnl"/>
</dbReference>
<dbReference type="PANTHER" id="PTHR30625">
    <property type="entry name" value="PROTEIN TOLQ"/>
    <property type="match status" value="1"/>
</dbReference>
<protein>
    <submittedName>
        <fullName evidence="9">MotA/TolQ/ExbB proton channel family protein</fullName>
    </submittedName>
</protein>
<comment type="caution">
    <text evidence="9">The sequence shown here is derived from an EMBL/GenBank/DDBJ whole genome shotgun (WGS) entry which is preliminary data.</text>
</comment>
<comment type="subcellular location">
    <subcellularLocation>
        <location evidence="1">Cell membrane</location>
        <topology evidence="1">Multi-pass membrane protein</topology>
    </subcellularLocation>
    <subcellularLocation>
        <location evidence="6">Membrane</location>
        <topology evidence="6">Multi-pass membrane protein</topology>
    </subcellularLocation>
</comment>
<dbReference type="RefSeq" id="WP_175626301.1">
    <property type="nucleotide sequence ID" value="NZ_JADOEL010000014.1"/>
</dbReference>
<keyword evidence="5 7" id="KW-0472">Membrane</keyword>
<dbReference type="InterPro" id="IPR050790">
    <property type="entry name" value="ExbB/TolQ_transport"/>
</dbReference>
<name>A0ABS0EVZ1_9BURK</name>
<dbReference type="EMBL" id="JADOEL010000014">
    <property type="protein sequence ID" value="MBF8179001.1"/>
    <property type="molecule type" value="Genomic_DNA"/>
</dbReference>